<dbReference type="Pfam" id="PF00107">
    <property type="entry name" value="ADH_zinc_N"/>
    <property type="match status" value="1"/>
</dbReference>
<evidence type="ECO:0000313" key="2">
    <source>
        <dbReference type="EMBL" id="MYL96403.1"/>
    </source>
</evidence>
<proteinExistence type="predicted"/>
<dbReference type="SUPFAM" id="SSF50129">
    <property type="entry name" value="GroES-like"/>
    <property type="match status" value="1"/>
</dbReference>
<dbReference type="InterPro" id="IPR011032">
    <property type="entry name" value="GroES-like_sf"/>
</dbReference>
<dbReference type="CDD" id="cd08276">
    <property type="entry name" value="MDR7"/>
    <property type="match status" value="1"/>
</dbReference>
<dbReference type="InterPro" id="IPR020843">
    <property type="entry name" value="ER"/>
</dbReference>
<gene>
    <name evidence="2" type="ORF">GR702_01260</name>
</gene>
<dbReference type="EMBL" id="WVTD01000001">
    <property type="protein sequence ID" value="MYL96403.1"/>
    <property type="molecule type" value="Genomic_DNA"/>
</dbReference>
<reference evidence="2 3" key="1">
    <citation type="submission" date="2019-12" db="EMBL/GenBank/DDBJ databases">
        <authorList>
            <person name="Feng G."/>
            <person name="Zhu H."/>
        </authorList>
    </citation>
    <scope>NUCLEOTIDE SEQUENCE [LARGE SCALE GENOMIC DNA]</scope>
    <source>
        <strain evidence="2 3">FGD1</strain>
    </source>
</reference>
<comment type="caution">
    <text evidence="2">The sequence shown here is derived from an EMBL/GenBank/DDBJ whole genome shotgun (WGS) entry which is preliminary data.</text>
</comment>
<dbReference type="GO" id="GO:0016491">
    <property type="term" value="F:oxidoreductase activity"/>
    <property type="evidence" value="ECO:0007669"/>
    <property type="project" value="InterPro"/>
</dbReference>
<evidence type="ECO:0000313" key="3">
    <source>
        <dbReference type="Proteomes" id="UP000465810"/>
    </source>
</evidence>
<name>A0A7X4GD24_9SPHN</name>
<dbReference type="PANTHER" id="PTHR45033">
    <property type="match status" value="1"/>
</dbReference>
<dbReference type="InterPro" id="IPR036291">
    <property type="entry name" value="NAD(P)-bd_dom_sf"/>
</dbReference>
<organism evidence="2 3">
    <name type="scientific">Novosphingobium silvae</name>
    <dbReference type="NCBI Taxonomy" id="2692619"/>
    <lineage>
        <taxon>Bacteria</taxon>
        <taxon>Pseudomonadati</taxon>
        <taxon>Pseudomonadota</taxon>
        <taxon>Alphaproteobacteria</taxon>
        <taxon>Sphingomonadales</taxon>
        <taxon>Sphingomonadaceae</taxon>
        <taxon>Novosphingobium</taxon>
    </lineage>
</organism>
<dbReference type="Gene3D" id="3.90.180.10">
    <property type="entry name" value="Medium-chain alcohol dehydrogenases, catalytic domain"/>
    <property type="match status" value="1"/>
</dbReference>
<dbReference type="SUPFAM" id="SSF51735">
    <property type="entry name" value="NAD(P)-binding Rossmann-fold domains"/>
    <property type="match status" value="1"/>
</dbReference>
<dbReference type="SMART" id="SM00829">
    <property type="entry name" value="PKS_ER"/>
    <property type="match status" value="1"/>
</dbReference>
<feature type="domain" description="Enoyl reductase (ER)" evidence="1">
    <location>
        <begin position="13"/>
        <end position="335"/>
    </location>
</feature>
<dbReference type="Pfam" id="PF08240">
    <property type="entry name" value="ADH_N"/>
    <property type="match status" value="1"/>
</dbReference>
<dbReference type="InterPro" id="IPR013154">
    <property type="entry name" value="ADH-like_N"/>
</dbReference>
<dbReference type="Gene3D" id="3.40.50.720">
    <property type="entry name" value="NAD(P)-binding Rossmann-like Domain"/>
    <property type="match status" value="1"/>
</dbReference>
<dbReference type="InterPro" id="IPR052711">
    <property type="entry name" value="Zinc_ADH-like"/>
</dbReference>
<evidence type="ECO:0000259" key="1">
    <source>
        <dbReference type="SMART" id="SM00829"/>
    </source>
</evidence>
<protein>
    <submittedName>
        <fullName evidence="2">Zinc-binding dehydrogenase</fullName>
    </submittedName>
</protein>
<keyword evidence="3" id="KW-1185">Reference proteome</keyword>
<dbReference type="Proteomes" id="UP000465810">
    <property type="component" value="Unassembled WGS sequence"/>
</dbReference>
<sequence length="340" mass="35647">MIKGQARQIIGDGVLSGVIQRDVPSPRSGELLLGVHATSINFHDLIGIDGGIPGLPVPRVPFSDASATVLEVGAGVEGFAAGDRVIPCFFLKWERGPVDAGLMQPVLGDQVDGALQTHVCVPARAVVHSPANLTHEDIATLGCAGLTAWRSVVEEAQIRPGQTVLLQGTGGVSLAALAFARMQGARVIITSSSDEKLERARALGAHETINYRDQPDWHTAVLDMTDGKGVDAVVEVAGGETVGKAIQATRVGGHVSVIGVLTGFESATFPLALVMQRNLTVRGVTVGSREHLDAMCRAIEINGYDPVIDSIYDLGTADDAIAHVRGQSHFGKVVIRVGKD</sequence>
<dbReference type="RefSeq" id="WP_160984132.1">
    <property type="nucleotide sequence ID" value="NZ_WVTD01000001.1"/>
</dbReference>
<dbReference type="InterPro" id="IPR013149">
    <property type="entry name" value="ADH-like_C"/>
</dbReference>
<dbReference type="AlphaFoldDB" id="A0A7X4GD24"/>
<dbReference type="PANTHER" id="PTHR45033:SF2">
    <property type="entry name" value="ZINC-TYPE ALCOHOL DEHYDROGENASE-LIKE PROTEIN C1773.06C"/>
    <property type="match status" value="1"/>
</dbReference>
<accession>A0A7X4GD24</accession>